<evidence type="ECO:0000313" key="3">
    <source>
        <dbReference type="Proteomes" id="UP000264179"/>
    </source>
</evidence>
<name>A0A358HN38_9PROT</name>
<comment type="caution">
    <text evidence="1">The sequence shown here is derived from an EMBL/GenBank/DDBJ whole genome shotgun (WGS) entry which is preliminary data.</text>
</comment>
<protein>
    <submittedName>
        <fullName evidence="1">Uncharacterized protein</fullName>
    </submittedName>
</protein>
<reference evidence="3 4" key="1">
    <citation type="journal article" date="2018" name="Nat. Biotechnol.">
        <title>A standardized bacterial taxonomy based on genome phylogeny substantially revises the tree of life.</title>
        <authorList>
            <person name="Parks D.H."/>
            <person name="Chuvochina M."/>
            <person name="Waite D.W."/>
            <person name="Rinke C."/>
            <person name="Skarshewski A."/>
            <person name="Chaumeil P.A."/>
            <person name="Hugenholtz P."/>
        </authorList>
    </citation>
    <scope>NUCLEOTIDE SEQUENCE [LARGE SCALE GENOMIC DNA]</scope>
    <source>
        <strain evidence="1">UBA8707</strain>
        <strain evidence="2">UBA9881</strain>
    </source>
</reference>
<dbReference type="RefSeq" id="WP_276650965.1">
    <property type="nucleotide sequence ID" value="NZ_DOOG01000017.1"/>
</dbReference>
<dbReference type="AlphaFoldDB" id="A0A358HN38"/>
<dbReference type="EMBL" id="DOOG01000017">
    <property type="protein sequence ID" value="HBU96596.1"/>
    <property type="molecule type" value="Genomic_DNA"/>
</dbReference>
<evidence type="ECO:0000313" key="2">
    <source>
        <dbReference type="EMBL" id="HCW65804.1"/>
    </source>
</evidence>
<proteinExistence type="predicted"/>
<dbReference type="Proteomes" id="UP000264179">
    <property type="component" value="Unassembled WGS sequence"/>
</dbReference>
<evidence type="ECO:0000313" key="1">
    <source>
        <dbReference type="EMBL" id="HBU96596.1"/>
    </source>
</evidence>
<sequence length="163" mass="17569">MAESKIKIKMGAIEVEYEGTSEFLKEELPELLEAISILYRTVGEASESSGLAEVLPSGGGQPSSGVIQGTTNTIATKLNVKSGPELIMAAAAQLTFVENKETFSTAMLREKIKEATQYVNKSILSNFASNKSKLIKSGNLSELSKDHFSIPMNVRNNIEAKIA</sequence>
<dbReference type="Proteomes" id="UP000264753">
    <property type="component" value="Unassembled WGS sequence"/>
</dbReference>
<accession>A0A358HN38</accession>
<evidence type="ECO:0000313" key="4">
    <source>
        <dbReference type="Proteomes" id="UP000264753"/>
    </source>
</evidence>
<gene>
    <name evidence="1" type="ORF">DEF21_01660</name>
    <name evidence="2" type="ORF">DHR80_01065</name>
</gene>
<dbReference type="EMBL" id="DPOP01000010">
    <property type="protein sequence ID" value="HCW65804.1"/>
    <property type="molecule type" value="Genomic_DNA"/>
</dbReference>
<organism evidence="1 4">
    <name type="scientific">Thalassospira lucentensis</name>
    <dbReference type="NCBI Taxonomy" id="168935"/>
    <lineage>
        <taxon>Bacteria</taxon>
        <taxon>Pseudomonadati</taxon>
        <taxon>Pseudomonadota</taxon>
        <taxon>Alphaproteobacteria</taxon>
        <taxon>Rhodospirillales</taxon>
        <taxon>Thalassospiraceae</taxon>
        <taxon>Thalassospira</taxon>
    </lineage>
</organism>